<dbReference type="PANTHER" id="PTHR22809">
    <property type="entry name" value="METHYLTRANSFERASE-RELATED"/>
    <property type="match status" value="1"/>
</dbReference>
<dbReference type="GO" id="GO:0008033">
    <property type="term" value="P:tRNA processing"/>
    <property type="evidence" value="ECO:0007669"/>
    <property type="project" value="UniProtKB-KW"/>
</dbReference>
<keyword evidence="5" id="KW-0808">Transferase</keyword>
<feature type="domain" description="Methyltransferase type 12" evidence="11">
    <location>
        <begin position="230"/>
        <end position="316"/>
    </location>
</feature>
<dbReference type="EMBL" id="JBBHLL010000239">
    <property type="protein sequence ID" value="KAK7808440.1"/>
    <property type="molecule type" value="Genomic_DNA"/>
</dbReference>
<comment type="catalytic activity">
    <reaction evidence="9">
        <text>cytidine(32) in tRNA(Thr) + S-adenosyl-L-methionine = N(3)-methylcytidine(32) in tRNA(Thr) + S-adenosyl-L-homocysteine + H(+)</text>
        <dbReference type="Rhea" id="RHEA:50960"/>
        <dbReference type="Rhea" id="RHEA-COMP:12850"/>
        <dbReference type="Rhea" id="RHEA-COMP:12852"/>
        <dbReference type="ChEBI" id="CHEBI:15378"/>
        <dbReference type="ChEBI" id="CHEBI:57856"/>
        <dbReference type="ChEBI" id="CHEBI:59789"/>
        <dbReference type="ChEBI" id="CHEBI:74894"/>
        <dbReference type="ChEBI" id="CHEBI:82748"/>
    </reaction>
    <physiologicalReaction direction="left-to-right" evidence="9">
        <dbReference type="Rhea" id="RHEA:50961"/>
    </physiologicalReaction>
</comment>
<dbReference type="InterPro" id="IPR029063">
    <property type="entry name" value="SAM-dependent_MTases_sf"/>
</dbReference>
<dbReference type="AlphaFoldDB" id="A0AAW0I229"/>
<keyword evidence="6" id="KW-0949">S-adenosyl-L-methionine</keyword>
<feature type="compositionally biased region" description="Basic and acidic residues" evidence="10">
    <location>
        <begin position="163"/>
        <end position="176"/>
    </location>
</feature>
<evidence type="ECO:0000256" key="10">
    <source>
        <dbReference type="SAM" id="MobiDB-lite"/>
    </source>
</evidence>
<evidence type="ECO:0000256" key="6">
    <source>
        <dbReference type="ARBA" id="ARBA00022691"/>
    </source>
</evidence>
<dbReference type="Pfam" id="PF08242">
    <property type="entry name" value="Methyltransf_12"/>
    <property type="match status" value="1"/>
</dbReference>
<keyword evidence="3" id="KW-0963">Cytoplasm</keyword>
<dbReference type="Gene3D" id="3.40.50.150">
    <property type="entry name" value="Vaccinia Virus protein VP39"/>
    <property type="match status" value="1"/>
</dbReference>
<dbReference type="InterPro" id="IPR013217">
    <property type="entry name" value="Methyltransf_12"/>
</dbReference>
<dbReference type="GO" id="GO:0005737">
    <property type="term" value="C:cytoplasm"/>
    <property type="evidence" value="ECO:0007669"/>
    <property type="project" value="UniProtKB-SubCell"/>
</dbReference>
<dbReference type="Proteomes" id="UP001488838">
    <property type="component" value="Unassembled WGS sequence"/>
</dbReference>
<evidence type="ECO:0000256" key="5">
    <source>
        <dbReference type="ARBA" id="ARBA00022679"/>
    </source>
</evidence>
<comment type="catalytic activity">
    <reaction evidence="8">
        <text>cytidine(32) in tRNA(Arg)(CCU) + S-adenosyl-L-methionine = N(3)-methylcytidine(32) in tRNA(Arg)(CCU) + S-adenosyl-L-homocysteine + H(+)</text>
        <dbReference type="Rhea" id="RHEA:60912"/>
        <dbReference type="Rhea" id="RHEA-COMP:15710"/>
        <dbReference type="Rhea" id="RHEA-COMP:15712"/>
        <dbReference type="ChEBI" id="CHEBI:15378"/>
        <dbReference type="ChEBI" id="CHEBI:57856"/>
        <dbReference type="ChEBI" id="CHEBI:59789"/>
        <dbReference type="ChEBI" id="CHEBI:74894"/>
        <dbReference type="ChEBI" id="CHEBI:82748"/>
    </reaction>
    <physiologicalReaction direction="left-to-right" evidence="8">
        <dbReference type="Rhea" id="RHEA:60913"/>
    </physiologicalReaction>
</comment>
<reference evidence="12 13" key="1">
    <citation type="journal article" date="2023" name="bioRxiv">
        <title>Conserved and derived expression patterns and positive selection on dental genes reveal complex evolutionary context of ever-growing rodent molars.</title>
        <authorList>
            <person name="Calamari Z.T."/>
            <person name="Song A."/>
            <person name="Cohen E."/>
            <person name="Akter M."/>
            <person name="Roy R.D."/>
            <person name="Hallikas O."/>
            <person name="Christensen M.M."/>
            <person name="Li P."/>
            <person name="Marangoni P."/>
            <person name="Jernvall J."/>
            <person name="Klein O.D."/>
        </authorList>
    </citation>
    <scope>NUCLEOTIDE SEQUENCE [LARGE SCALE GENOMIC DNA]</scope>
    <source>
        <strain evidence="12">V071</strain>
    </source>
</reference>
<comment type="caution">
    <text evidence="12">The sequence shown here is derived from an EMBL/GenBank/DDBJ whole genome shotgun (WGS) entry which is preliminary data.</text>
</comment>
<gene>
    <name evidence="12" type="ORF">U0070_019697</name>
</gene>
<dbReference type="InterPro" id="IPR026113">
    <property type="entry name" value="METTL2/6/8-like"/>
</dbReference>
<evidence type="ECO:0000256" key="8">
    <source>
        <dbReference type="ARBA" id="ARBA00048054"/>
    </source>
</evidence>
<evidence type="ECO:0000256" key="3">
    <source>
        <dbReference type="ARBA" id="ARBA00022490"/>
    </source>
</evidence>
<evidence type="ECO:0000256" key="1">
    <source>
        <dbReference type="ARBA" id="ARBA00004496"/>
    </source>
</evidence>
<evidence type="ECO:0000256" key="2">
    <source>
        <dbReference type="ARBA" id="ARBA00009725"/>
    </source>
</evidence>
<comment type="similarity">
    <text evidence="2">Belongs to the methyltransferase superfamily. METL family.</text>
</comment>
<feature type="region of interest" description="Disordered" evidence="10">
    <location>
        <begin position="1"/>
        <end position="34"/>
    </location>
</feature>
<evidence type="ECO:0000256" key="9">
    <source>
        <dbReference type="ARBA" id="ARBA00049374"/>
    </source>
</evidence>
<evidence type="ECO:0000256" key="4">
    <source>
        <dbReference type="ARBA" id="ARBA00022603"/>
    </source>
</evidence>
<keyword evidence="7" id="KW-0819">tRNA processing</keyword>
<name>A0AAW0I229_MYOGA</name>
<feature type="region of interest" description="Disordered" evidence="10">
    <location>
        <begin position="154"/>
        <end position="186"/>
    </location>
</feature>
<evidence type="ECO:0000259" key="11">
    <source>
        <dbReference type="Pfam" id="PF08242"/>
    </source>
</evidence>
<evidence type="ECO:0000313" key="13">
    <source>
        <dbReference type="Proteomes" id="UP001488838"/>
    </source>
</evidence>
<protein>
    <recommendedName>
        <fullName evidence="11">Methyltransferase type 12 domain-containing protein</fullName>
    </recommendedName>
</protein>
<keyword evidence="4" id="KW-0489">Methyltransferase</keyword>
<dbReference type="PANTHER" id="PTHR22809:SF4">
    <property type="entry name" value="TRNA N(3)-METHYLCYTIDINE METHYLTRANSFERASE METTL2A-RELATED"/>
    <property type="match status" value="1"/>
</dbReference>
<dbReference type="GO" id="GO:0032259">
    <property type="term" value="P:methylation"/>
    <property type="evidence" value="ECO:0007669"/>
    <property type="project" value="UniProtKB-KW"/>
</dbReference>
<keyword evidence="13" id="KW-1185">Reference proteome</keyword>
<comment type="subcellular location">
    <subcellularLocation>
        <location evidence="1">Cytoplasm</location>
    </subcellularLocation>
</comment>
<evidence type="ECO:0000256" key="7">
    <source>
        <dbReference type="ARBA" id="ARBA00022694"/>
    </source>
</evidence>
<sequence>MDSAERFKSNTPPRPRFSRADSAASGRGRGPQEVLEFWKTDASVSGVMAAPTPEGVPETQDGKRRQFGNRFLSDPARVFHYNAWDNVEWSEEQAAAAERKVLENSSQRVCPEKQVDYEVNAHKYWNDFYKIHENGFFKDRHWLFTEFPELAPSHNPLTDLPLDGEKSEVSKDRSSEDGPGLTTERHGCSWASRGCDSQGPPVKETVTQELSHLEICADEFPGSSATYRILEVGCGVGNTVFPILQTNNNPDLFVYCCDFSATAIELVKTNSEYDPSRCFAFVHDLCDEDQSYPVPEDSLDVIVLIFVLSAIDPDKSVSLWKFLYELHALFTAAGLEKVQNLVDRRLQVNRGKQLTMYRVWIQCKYSKPLLPSVNREVPVPNTT</sequence>
<dbReference type="GO" id="GO:0052735">
    <property type="term" value="F:tRNA (cytidine-3-)-methyltransferase activity"/>
    <property type="evidence" value="ECO:0007669"/>
    <property type="project" value="TreeGrafter"/>
</dbReference>
<proteinExistence type="inferred from homology"/>
<evidence type="ECO:0000313" key="12">
    <source>
        <dbReference type="EMBL" id="KAK7808440.1"/>
    </source>
</evidence>
<accession>A0AAW0I229</accession>
<organism evidence="12 13">
    <name type="scientific">Myodes glareolus</name>
    <name type="common">Bank vole</name>
    <name type="synonym">Clethrionomys glareolus</name>
    <dbReference type="NCBI Taxonomy" id="447135"/>
    <lineage>
        <taxon>Eukaryota</taxon>
        <taxon>Metazoa</taxon>
        <taxon>Chordata</taxon>
        <taxon>Craniata</taxon>
        <taxon>Vertebrata</taxon>
        <taxon>Euteleostomi</taxon>
        <taxon>Mammalia</taxon>
        <taxon>Eutheria</taxon>
        <taxon>Euarchontoglires</taxon>
        <taxon>Glires</taxon>
        <taxon>Rodentia</taxon>
        <taxon>Myomorpha</taxon>
        <taxon>Muroidea</taxon>
        <taxon>Cricetidae</taxon>
        <taxon>Arvicolinae</taxon>
        <taxon>Myodes</taxon>
    </lineage>
</organism>
<dbReference type="CDD" id="cd02440">
    <property type="entry name" value="AdoMet_MTases"/>
    <property type="match status" value="1"/>
</dbReference>
<dbReference type="SUPFAM" id="SSF53335">
    <property type="entry name" value="S-adenosyl-L-methionine-dependent methyltransferases"/>
    <property type="match status" value="1"/>
</dbReference>